<sequence length="994" mass="109067">MSGAIFRAIGWDNGYEQRFLAVNPLRDDVSLFETRIAGAGADPIAMTKTHSCTNIEHILCLAYLRSLIGWTGVGTMDGTVHVFDLTKAAVASPASPTAAPVLRLHTKHSRPCNSLSFNDASLIAAGFDKSRQDNSLQIWDLVKHTSVFCTALDDADTVVARPSHGYLSNEATLSTVFNTGEPSGALLMAGGYKLLREFDLRDSFPAPIYQVATKCTLRLTLDPLQPHMFGSVGDDGTLAIWDRRRLTDAGSASMVSEAPVMQFHKLLSDGVRRGASACFRFSTIRRGEFLAIFNGSLIRRWNTGCVPAASGLAAPPAGDPHDVVASLKQQNARLYDPHDELLFVALVLDCKTNLPNVSSFDYLPDDACATSTHFVCMREKGLVFRMPVIESVEALYFNAYNEFCTAGPEGTFTKFVDEAGTGTAALAPVLQRTHLLPHIDDSEDVTSTFGDEESVGAVAGAHANDLDSERAQTTHEFRQNAFYPAPGAVGVTNVMRNDICYVMRQLALCGYGVDSETNFRVLEQTQGHGASLSLQNTWKWISLAKKSLDKGTMLCKGVDLGYVGVLAMWKGVDELAGQDRAFYTDDKKQVRLTGSAVTQQMFSSAVRSMIAVKEKKSAGISVFSSSEHKLQRKLCLIVSGWYLTEDEFDSKLDELVRRGYVEKAAGWAVFHAKVPRAIQILANAKNERLRLMSTAIAGYEAFRASPANLPWNDLCRKLALELDHPYLRAIFAFIADNDWWDVLDEHALPLRERLGIAVRFLPDKDLNVYLNRIAVSVVSRGELEGLILTGITPRGIDLLQSYVDRTSDVQTAALIAQHAVPRFFKDARVSQWTDCYRNLLNAWGMFKARARFDVGRTQSSRTHAGLSTVRPTPRQVFLQCSRCKKNMSLPARGKPGGASHIMLKFGRSSKAAPRKVNACPHCGAALPRCAICLFSLGAPCADETDGLGSFRNKFSFCLSCGHGYHAQHAEEWFGKHYECPVPECSCRCNSKCGG</sequence>
<evidence type="ECO:0000256" key="1">
    <source>
        <dbReference type="ARBA" id="ARBA00009713"/>
    </source>
</evidence>
<evidence type="ECO:0000313" key="7">
    <source>
        <dbReference type="Proteomes" id="UP000268321"/>
    </source>
</evidence>
<dbReference type="Proteomes" id="UP000268321">
    <property type="component" value="Unassembled WGS sequence"/>
</dbReference>
<keyword evidence="3" id="KW-0677">Repeat</keyword>
<dbReference type="Gene3D" id="2.130.10.10">
    <property type="entry name" value="YVTN repeat-like/Quinoprotein amine dehydrogenase"/>
    <property type="match status" value="1"/>
</dbReference>
<dbReference type="SMART" id="SM00320">
    <property type="entry name" value="WD40"/>
    <property type="match status" value="3"/>
</dbReference>
<dbReference type="PANTHER" id="PTHR16453">
    <property type="entry name" value="WD40 DOMAIN-CONTAINING PROTEIN MIO FAMILY MEMBER"/>
    <property type="match status" value="1"/>
</dbReference>
<dbReference type="EMBL" id="ML004475">
    <property type="protein sequence ID" value="RKP29764.1"/>
    <property type="molecule type" value="Genomic_DNA"/>
</dbReference>
<evidence type="ECO:0000259" key="4">
    <source>
        <dbReference type="Pfam" id="PF17034"/>
    </source>
</evidence>
<dbReference type="CDD" id="cd16691">
    <property type="entry name" value="mRING-H2-C3H3C2_Mio"/>
    <property type="match status" value="1"/>
</dbReference>
<dbReference type="GO" id="GO:1904263">
    <property type="term" value="P:positive regulation of TORC1 signaling"/>
    <property type="evidence" value="ECO:0007669"/>
    <property type="project" value="TreeGrafter"/>
</dbReference>
<dbReference type="GO" id="GO:0005737">
    <property type="term" value="C:cytoplasm"/>
    <property type="evidence" value="ECO:0007669"/>
    <property type="project" value="TreeGrafter"/>
</dbReference>
<organism evidence="6 7">
    <name type="scientific">Metschnikowia bicuspidata</name>
    <dbReference type="NCBI Taxonomy" id="27322"/>
    <lineage>
        <taxon>Eukaryota</taxon>
        <taxon>Fungi</taxon>
        <taxon>Dikarya</taxon>
        <taxon>Ascomycota</taxon>
        <taxon>Saccharomycotina</taxon>
        <taxon>Pichiomycetes</taxon>
        <taxon>Metschnikowiaceae</taxon>
        <taxon>Metschnikowia</taxon>
    </lineage>
</organism>
<evidence type="ECO:0000256" key="3">
    <source>
        <dbReference type="ARBA" id="ARBA00022737"/>
    </source>
</evidence>
<feature type="domain" description="GATOR2 complex protein MIO zinc-ribbon like" evidence="4">
    <location>
        <begin position="880"/>
        <end position="991"/>
    </location>
</feature>
<feature type="domain" description="MIOS-like alpha-solenoid" evidence="5">
    <location>
        <begin position="503"/>
        <end position="760"/>
    </location>
</feature>
<comment type="similarity">
    <text evidence="1">Belongs to the WD repeat mio family.</text>
</comment>
<accession>A0A4P9ZAC8</accession>
<dbReference type="InterPro" id="IPR037593">
    <property type="entry name" value="MIOS/Sea4"/>
</dbReference>
<gene>
    <name evidence="6" type="ORF">METBISCDRAFT_23929</name>
</gene>
<name>A0A4P9ZAC8_9ASCO</name>
<dbReference type="Pfam" id="PF17034">
    <property type="entry name" value="zinc_ribbon_16"/>
    <property type="match status" value="1"/>
</dbReference>
<dbReference type="Pfam" id="PF21720">
    <property type="entry name" value="MIOS_WD40"/>
    <property type="match status" value="1"/>
</dbReference>
<dbReference type="InterPro" id="IPR001680">
    <property type="entry name" value="WD40_rpt"/>
</dbReference>
<dbReference type="SUPFAM" id="SSF50978">
    <property type="entry name" value="WD40 repeat-like"/>
    <property type="match status" value="1"/>
</dbReference>
<reference evidence="7" key="1">
    <citation type="journal article" date="2018" name="Nat. Microbiol.">
        <title>Leveraging single-cell genomics to expand the fungal tree of life.</title>
        <authorList>
            <person name="Ahrendt S.R."/>
            <person name="Quandt C.A."/>
            <person name="Ciobanu D."/>
            <person name="Clum A."/>
            <person name="Salamov A."/>
            <person name="Andreopoulos B."/>
            <person name="Cheng J.F."/>
            <person name="Woyke T."/>
            <person name="Pelin A."/>
            <person name="Henrissat B."/>
            <person name="Reynolds N.K."/>
            <person name="Benny G.L."/>
            <person name="Smith M.E."/>
            <person name="James T.Y."/>
            <person name="Grigoriev I.V."/>
        </authorList>
    </citation>
    <scope>NUCLEOTIDE SEQUENCE [LARGE SCALE GENOMIC DNA]</scope>
    <source>
        <strain evidence="7">Baker2002</strain>
    </source>
</reference>
<keyword evidence="7" id="KW-1185">Reference proteome</keyword>
<protein>
    <submittedName>
        <fullName evidence="6">Uncharacterized protein</fullName>
    </submittedName>
</protein>
<dbReference type="PANTHER" id="PTHR16453:SF9">
    <property type="entry name" value="GATOR COMPLEX PROTEIN MIOS"/>
    <property type="match status" value="1"/>
</dbReference>
<dbReference type="Pfam" id="PF21719">
    <property type="entry name" value="MIOS_a-sol"/>
    <property type="match status" value="1"/>
</dbReference>
<dbReference type="InterPro" id="IPR031488">
    <property type="entry name" value="Zn_ribbon_mio"/>
</dbReference>
<evidence type="ECO:0000259" key="5">
    <source>
        <dbReference type="Pfam" id="PF21719"/>
    </source>
</evidence>
<evidence type="ECO:0000256" key="2">
    <source>
        <dbReference type="ARBA" id="ARBA00022574"/>
    </source>
</evidence>
<dbReference type="OrthoDB" id="341486at2759"/>
<dbReference type="InterPro" id="IPR049092">
    <property type="entry name" value="MIOS_a-sol"/>
</dbReference>
<keyword evidence="2" id="KW-0853">WD repeat</keyword>
<dbReference type="InterPro" id="IPR036322">
    <property type="entry name" value="WD40_repeat_dom_sf"/>
</dbReference>
<proteinExistence type="inferred from homology"/>
<evidence type="ECO:0000313" key="6">
    <source>
        <dbReference type="EMBL" id="RKP29764.1"/>
    </source>
</evidence>
<dbReference type="AlphaFoldDB" id="A0A4P9ZAC8"/>
<dbReference type="InterPro" id="IPR015943">
    <property type="entry name" value="WD40/YVTN_repeat-like_dom_sf"/>
</dbReference>